<accession>A0A812R8E9</accession>
<feature type="transmembrane region" description="Helical" evidence="1">
    <location>
        <begin position="55"/>
        <end position="74"/>
    </location>
</feature>
<organism evidence="2 3">
    <name type="scientific">Symbiodinium pilosum</name>
    <name type="common">Dinoflagellate</name>
    <dbReference type="NCBI Taxonomy" id="2952"/>
    <lineage>
        <taxon>Eukaryota</taxon>
        <taxon>Sar</taxon>
        <taxon>Alveolata</taxon>
        <taxon>Dinophyceae</taxon>
        <taxon>Suessiales</taxon>
        <taxon>Symbiodiniaceae</taxon>
        <taxon>Symbiodinium</taxon>
    </lineage>
</organism>
<keyword evidence="1" id="KW-1133">Transmembrane helix</keyword>
<evidence type="ECO:0000313" key="3">
    <source>
        <dbReference type="Proteomes" id="UP000649617"/>
    </source>
</evidence>
<dbReference type="AlphaFoldDB" id="A0A812R8E9"/>
<keyword evidence="1" id="KW-0472">Membrane</keyword>
<sequence length="189" mass="21750">INHVSRTGEHIACDREVICRCIVAWFGSLERFEDHVRGKVRAVLVQQLMRDAFSYWHLAQVASPTIFAYLDILASRAREYGWHSGYAMRPPLLFIARDFIVVLPTLMLVLLQLSYKLRKACDTVLKRLLFSFLLVFLGVIMYAGARFFVTLCRHFLEDEALANVVVLAVLSPLSLLMWWCSPRAESELE</sequence>
<proteinExistence type="predicted"/>
<feature type="non-terminal residue" evidence="2">
    <location>
        <position position="189"/>
    </location>
</feature>
<protein>
    <submittedName>
        <fullName evidence="2">Uncharacterized protein</fullName>
    </submittedName>
</protein>
<name>A0A812R8E9_SYMPI</name>
<feature type="transmembrane region" description="Helical" evidence="1">
    <location>
        <begin position="160"/>
        <end position="180"/>
    </location>
</feature>
<keyword evidence="3" id="KW-1185">Reference proteome</keyword>
<gene>
    <name evidence="2" type="ORF">SPIL2461_LOCUS10388</name>
</gene>
<dbReference type="OrthoDB" id="464613at2759"/>
<evidence type="ECO:0000313" key="2">
    <source>
        <dbReference type="EMBL" id="CAE7423045.1"/>
    </source>
</evidence>
<dbReference type="Proteomes" id="UP000649617">
    <property type="component" value="Unassembled WGS sequence"/>
</dbReference>
<feature type="non-terminal residue" evidence="2">
    <location>
        <position position="1"/>
    </location>
</feature>
<feature type="transmembrane region" description="Helical" evidence="1">
    <location>
        <begin position="94"/>
        <end position="115"/>
    </location>
</feature>
<feature type="transmembrane region" description="Helical" evidence="1">
    <location>
        <begin position="127"/>
        <end position="148"/>
    </location>
</feature>
<reference evidence="2" key="1">
    <citation type="submission" date="2021-02" db="EMBL/GenBank/DDBJ databases">
        <authorList>
            <person name="Dougan E. K."/>
            <person name="Rhodes N."/>
            <person name="Thang M."/>
            <person name="Chan C."/>
        </authorList>
    </citation>
    <scope>NUCLEOTIDE SEQUENCE</scope>
</reference>
<comment type="caution">
    <text evidence="2">The sequence shown here is derived from an EMBL/GenBank/DDBJ whole genome shotgun (WGS) entry which is preliminary data.</text>
</comment>
<evidence type="ECO:0000256" key="1">
    <source>
        <dbReference type="SAM" id="Phobius"/>
    </source>
</evidence>
<dbReference type="EMBL" id="CAJNIZ010019211">
    <property type="protein sequence ID" value="CAE7423045.1"/>
    <property type="molecule type" value="Genomic_DNA"/>
</dbReference>
<keyword evidence="1" id="KW-0812">Transmembrane</keyword>